<protein>
    <recommendedName>
        <fullName evidence="4">Minor tail protein</fullName>
    </recommendedName>
</protein>
<gene>
    <name evidence="2" type="ORF">GCM10023082_26570</name>
</gene>
<feature type="compositionally biased region" description="Pro residues" evidence="1">
    <location>
        <begin position="150"/>
        <end position="159"/>
    </location>
</feature>
<dbReference type="Proteomes" id="UP001499884">
    <property type="component" value="Unassembled WGS sequence"/>
</dbReference>
<dbReference type="EMBL" id="BAABEP010000014">
    <property type="protein sequence ID" value="GAA3727279.1"/>
    <property type="molecule type" value="Genomic_DNA"/>
</dbReference>
<evidence type="ECO:0000256" key="1">
    <source>
        <dbReference type="SAM" id="MobiDB-lite"/>
    </source>
</evidence>
<sequence length="310" mass="31929">MPDAARLLGQDLATGPSAGASPGVVSLQVADVTDDGRVNLQMPDGSLLLDVACPTSYRNRAAGDWVAVRMSAVPVVLWRLGDDPAATDTAQIQQIAQDAAADAQAVRAATYGTTAPTGTGWQTASAVYVRKVNGQIELYFQLGDASDPSPTTPPVPTPKPATISPTSSGSWRSGRPDDYASTPIQGDWTGGGNRRGAWFYGTKIADACAGKTVAKMTATFTRKRGSGVNAKRPLHLYLHGYTTPPAGQLGLGDGPEDLLALSVGAKGTATLPASWRTALASGSARGLAIYATGSSDYMAVTGGQITITYS</sequence>
<evidence type="ECO:0000313" key="3">
    <source>
        <dbReference type="Proteomes" id="UP001499884"/>
    </source>
</evidence>
<accession>A0ABP7F2Z3</accession>
<evidence type="ECO:0000313" key="2">
    <source>
        <dbReference type="EMBL" id="GAA3727279.1"/>
    </source>
</evidence>
<dbReference type="RefSeq" id="WP_345645737.1">
    <property type="nucleotide sequence ID" value="NZ_BAABEP010000014.1"/>
</dbReference>
<reference evidence="3" key="1">
    <citation type="journal article" date="2019" name="Int. J. Syst. Evol. Microbiol.">
        <title>The Global Catalogue of Microorganisms (GCM) 10K type strain sequencing project: providing services to taxonomists for standard genome sequencing and annotation.</title>
        <authorList>
            <consortium name="The Broad Institute Genomics Platform"/>
            <consortium name="The Broad Institute Genome Sequencing Center for Infectious Disease"/>
            <person name="Wu L."/>
            <person name="Ma J."/>
        </authorList>
    </citation>
    <scope>NUCLEOTIDE SEQUENCE [LARGE SCALE GENOMIC DNA]</scope>
    <source>
        <strain evidence="3">JCM 30846</strain>
    </source>
</reference>
<feature type="region of interest" description="Disordered" evidence="1">
    <location>
        <begin position="143"/>
        <end position="177"/>
    </location>
</feature>
<comment type="caution">
    <text evidence="2">The sequence shown here is derived from an EMBL/GenBank/DDBJ whole genome shotgun (WGS) entry which is preliminary data.</text>
</comment>
<organism evidence="2 3">
    <name type="scientific">Streptomyces tremellae</name>
    <dbReference type="NCBI Taxonomy" id="1124239"/>
    <lineage>
        <taxon>Bacteria</taxon>
        <taxon>Bacillati</taxon>
        <taxon>Actinomycetota</taxon>
        <taxon>Actinomycetes</taxon>
        <taxon>Kitasatosporales</taxon>
        <taxon>Streptomycetaceae</taxon>
        <taxon>Streptomyces</taxon>
    </lineage>
</organism>
<name>A0ABP7F2Z3_9ACTN</name>
<keyword evidence="3" id="KW-1185">Reference proteome</keyword>
<evidence type="ECO:0008006" key="4">
    <source>
        <dbReference type="Google" id="ProtNLM"/>
    </source>
</evidence>
<proteinExistence type="predicted"/>